<comment type="cofactor">
    <cofactor evidence="7">
        <name>heme</name>
        <dbReference type="ChEBI" id="CHEBI:30413"/>
    </cofactor>
</comment>
<dbReference type="Gene3D" id="1.10.630.10">
    <property type="entry name" value="Cytochrome P450"/>
    <property type="match status" value="1"/>
</dbReference>
<dbReference type="PANTHER" id="PTHR24291:SF50">
    <property type="entry name" value="BIFUNCTIONAL ALBAFLAVENONE MONOOXYGENASE_TERPENE SYNTHASE"/>
    <property type="match status" value="1"/>
</dbReference>
<evidence type="ECO:0000313" key="10">
    <source>
        <dbReference type="EMBL" id="CAF1584191.1"/>
    </source>
</evidence>
<dbReference type="Proteomes" id="UP000663854">
    <property type="component" value="Unassembled WGS sequence"/>
</dbReference>
<dbReference type="PRINTS" id="PR00465">
    <property type="entry name" value="EP450IV"/>
</dbReference>
<keyword evidence="8" id="KW-0812">Transmembrane</keyword>
<dbReference type="InterPro" id="IPR036396">
    <property type="entry name" value="Cyt_P450_sf"/>
</dbReference>
<feature type="binding site" description="axial binding residue" evidence="7">
    <location>
        <position position="460"/>
    </location>
    <ligand>
        <name>heme</name>
        <dbReference type="ChEBI" id="CHEBI:30413"/>
    </ligand>
    <ligandPart>
        <name>Fe</name>
        <dbReference type="ChEBI" id="CHEBI:18248"/>
    </ligandPart>
</feature>
<evidence type="ECO:0008006" key="13">
    <source>
        <dbReference type="Google" id="ProtNLM"/>
    </source>
</evidence>
<keyword evidence="6" id="KW-0503">Monooxygenase</keyword>
<dbReference type="InterPro" id="IPR002403">
    <property type="entry name" value="Cyt_P450_E_grp-IV"/>
</dbReference>
<evidence type="ECO:0000256" key="5">
    <source>
        <dbReference type="ARBA" id="ARBA00023004"/>
    </source>
</evidence>
<evidence type="ECO:0000313" key="9">
    <source>
        <dbReference type="EMBL" id="CAF1318363.1"/>
    </source>
</evidence>
<dbReference type="GO" id="GO:0016705">
    <property type="term" value="F:oxidoreductase activity, acting on paired donors, with incorporation or reduction of molecular oxygen"/>
    <property type="evidence" value="ECO:0007669"/>
    <property type="project" value="InterPro"/>
</dbReference>
<feature type="transmembrane region" description="Helical" evidence="8">
    <location>
        <begin position="6"/>
        <end position="27"/>
    </location>
</feature>
<dbReference type="AlphaFoldDB" id="A0A815ERK0"/>
<dbReference type="SUPFAM" id="SSF48264">
    <property type="entry name" value="Cytochrome P450"/>
    <property type="match status" value="1"/>
</dbReference>
<proteinExistence type="inferred from homology"/>
<keyword evidence="3 7" id="KW-0479">Metal-binding</keyword>
<dbReference type="PRINTS" id="PR00385">
    <property type="entry name" value="P450"/>
</dbReference>
<evidence type="ECO:0000256" key="7">
    <source>
        <dbReference type="PIRSR" id="PIRSR602403-1"/>
    </source>
</evidence>
<gene>
    <name evidence="10" type="ORF">JXQ802_LOCUS46552</name>
    <name evidence="9" type="ORF">PYM288_LOCUS30781</name>
</gene>
<reference evidence="9" key="1">
    <citation type="submission" date="2021-02" db="EMBL/GenBank/DDBJ databases">
        <authorList>
            <person name="Nowell W R."/>
        </authorList>
    </citation>
    <scope>NUCLEOTIDE SEQUENCE</scope>
</reference>
<evidence type="ECO:0000256" key="3">
    <source>
        <dbReference type="ARBA" id="ARBA00022723"/>
    </source>
</evidence>
<keyword evidence="4" id="KW-0560">Oxidoreductase</keyword>
<keyword evidence="2 7" id="KW-0349">Heme</keyword>
<evidence type="ECO:0000256" key="4">
    <source>
        <dbReference type="ARBA" id="ARBA00023002"/>
    </source>
</evidence>
<evidence type="ECO:0000256" key="2">
    <source>
        <dbReference type="ARBA" id="ARBA00022617"/>
    </source>
</evidence>
<organism evidence="9 11">
    <name type="scientific">Rotaria sordida</name>
    <dbReference type="NCBI Taxonomy" id="392033"/>
    <lineage>
        <taxon>Eukaryota</taxon>
        <taxon>Metazoa</taxon>
        <taxon>Spiralia</taxon>
        <taxon>Gnathifera</taxon>
        <taxon>Rotifera</taxon>
        <taxon>Eurotatoria</taxon>
        <taxon>Bdelloidea</taxon>
        <taxon>Philodinida</taxon>
        <taxon>Philodinidae</taxon>
        <taxon>Rotaria</taxon>
    </lineage>
</organism>
<evidence type="ECO:0000256" key="6">
    <source>
        <dbReference type="ARBA" id="ARBA00023033"/>
    </source>
</evidence>
<keyword evidence="8" id="KW-0472">Membrane</keyword>
<protein>
    <recommendedName>
        <fullName evidence="13">Cytochrome P450</fullName>
    </recommendedName>
</protein>
<evidence type="ECO:0000256" key="1">
    <source>
        <dbReference type="ARBA" id="ARBA00010617"/>
    </source>
</evidence>
<dbReference type="Proteomes" id="UP000663870">
    <property type="component" value="Unassembled WGS sequence"/>
</dbReference>
<dbReference type="InterPro" id="IPR001128">
    <property type="entry name" value="Cyt_P450"/>
</dbReference>
<comment type="similarity">
    <text evidence="1">Belongs to the cytochrome P450 family.</text>
</comment>
<name>A0A815ERK0_9BILA</name>
<dbReference type="GO" id="GO:0005506">
    <property type="term" value="F:iron ion binding"/>
    <property type="evidence" value="ECO:0007669"/>
    <property type="project" value="InterPro"/>
</dbReference>
<dbReference type="GO" id="GO:0020037">
    <property type="term" value="F:heme binding"/>
    <property type="evidence" value="ECO:0007669"/>
    <property type="project" value="InterPro"/>
</dbReference>
<dbReference type="EMBL" id="CAJNOH010002970">
    <property type="protein sequence ID" value="CAF1318363.1"/>
    <property type="molecule type" value="Genomic_DNA"/>
</dbReference>
<comment type="caution">
    <text evidence="9">The sequence shown here is derived from an EMBL/GenBank/DDBJ whole genome shotgun (WGS) entry which is preliminary data.</text>
</comment>
<evidence type="ECO:0000313" key="12">
    <source>
        <dbReference type="Proteomes" id="UP000663870"/>
    </source>
</evidence>
<dbReference type="EMBL" id="CAJNOL010004251">
    <property type="protein sequence ID" value="CAF1584191.1"/>
    <property type="molecule type" value="Genomic_DNA"/>
</dbReference>
<accession>A0A815ERK0</accession>
<keyword evidence="5 7" id="KW-0408">Iron</keyword>
<evidence type="ECO:0000256" key="8">
    <source>
        <dbReference type="SAM" id="Phobius"/>
    </source>
</evidence>
<dbReference type="InterPro" id="IPR050196">
    <property type="entry name" value="Cytochrome_P450_Monoox"/>
</dbReference>
<sequence>MILLSIIYIIFGCILALIAVIYFKLIYPQKRLYNIFKAQGIPGEPFIPLVGQLFDMMRASKENKGVEYFHELSQKNGSRYLFGFGPLTRLILLEPELIADVLGRSKADNYRKPSDLINIVKPLIGIHNLLVSEGEEHERARKMLNPAFHFVNIQSMIPIMSNETIKAITSLLLTSSLKNEIDLDIECNALTFSIIASSAFGQSFETIPHAKEIMCYSFNEVKDVIAHRTLHMINQIKFLAELPFWGKNIVDNGAKKLNEFVDQAIVDRRSRKSMSLCSNQDILDLLLSAIDDNGEGFSDQQIKDEALTFVLAGHETTGTLMTWIFYILMTHNDILQACREEVDRVLPNGTVPTFEHMPHLQVIEAVIYETLRLYPPAAFFVRESTKEHVIGSNSSKDEIHIPVGAMIVIHTYALHRREEYWPQALKFDYKRWMRDSVTGLKPKLAHSYAYLPFAAGPRNCIGQNFAILEAKVMLALFVQRCEFELVSGQNIVPETKGITIKPKYGLLTRIKPRNF</sequence>
<dbReference type="GO" id="GO:0004497">
    <property type="term" value="F:monooxygenase activity"/>
    <property type="evidence" value="ECO:0007669"/>
    <property type="project" value="UniProtKB-KW"/>
</dbReference>
<dbReference type="PANTHER" id="PTHR24291">
    <property type="entry name" value="CYTOCHROME P450 FAMILY 4"/>
    <property type="match status" value="1"/>
</dbReference>
<evidence type="ECO:0000313" key="11">
    <source>
        <dbReference type="Proteomes" id="UP000663854"/>
    </source>
</evidence>
<keyword evidence="8" id="KW-1133">Transmembrane helix</keyword>
<dbReference type="Pfam" id="PF00067">
    <property type="entry name" value="p450"/>
    <property type="match status" value="1"/>
</dbReference>
<keyword evidence="12" id="KW-1185">Reference proteome</keyword>